<evidence type="ECO:0000313" key="2">
    <source>
        <dbReference type="Proteomes" id="UP000199701"/>
    </source>
</evidence>
<dbReference type="NCBIfam" id="TIGR02837">
    <property type="entry name" value="spore_II_R"/>
    <property type="match status" value="1"/>
</dbReference>
<dbReference type="Pfam" id="PF09551">
    <property type="entry name" value="Spore_II_R"/>
    <property type="match status" value="1"/>
</dbReference>
<reference evidence="1 2" key="1">
    <citation type="submission" date="2016-10" db="EMBL/GenBank/DDBJ databases">
        <authorList>
            <person name="de Groot N.N."/>
        </authorList>
    </citation>
    <scope>NUCLEOTIDE SEQUENCE [LARGE SCALE GENOMIC DNA]</scope>
    <source>
        <strain evidence="1 2">DSM 9179</strain>
    </source>
</reference>
<evidence type="ECO:0000313" key="1">
    <source>
        <dbReference type="EMBL" id="SEW08188.1"/>
    </source>
</evidence>
<dbReference type="OrthoDB" id="9793324at2"/>
<keyword evidence="2" id="KW-1185">Reference proteome</keyword>
<protein>
    <submittedName>
        <fullName evidence="1">Stage II sporulation protein R</fullName>
    </submittedName>
</protein>
<dbReference type="RefSeq" id="WP_092451853.1">
    <property type="nucleotide sequence ID" value="NZ_FOJI01000004.1"/>
</dbReference>
<dbReference type="InterPro" id="IPR014202">
    <property type="entry name" value="Spore_II_R"/>
</dbReference>
<gene>
    <name evidence="1" type="ORF">SAMN05421659_10494</name>
</gene>
<organism evidence="1 2">
    <name type="scientific">[Clostridium] fimetarium</name>
    <dbReference type="NCBI Taxonomy" id="99656"/>
    <lineage>
        <taxon>Bacteria</taxon>
        <taxon>Bacillati</taxon>
        <taxon>Bacillota</taxon>
        <taxon>Clostridia</taxon>
        <taxon>Lachnospirales</taxon>
        <taxon>Lachnospiraceae</taxon>
    </lineage>
</organism>
<dbReference type="AlphaFoldDB" id="A0A1I0P1W8"/>
<dbReference type="STRING" id="99656.SAMN05421659_10494"/>
<proteinExistence type="predicted"/>
<accession>A0A1I0P1W8</accession>
<dbReference type="EMBL" id="FOJI01000004">
    <property type="protein sequence ID" value="SEW08188.1"/>
    <property type="molecule type" value="Genomic_DNA"/>
</dbReference>
<name>A0A1I0P1W8_9FIRM</name>
<dbReference type="Proteomes" id="UP000199701">
    <property type="component" value="Unassembled WGS sequence"/>
</dbReference>
<sequence length="206" mass="23500">MKKLAGFIVLMLVIIIAICTYRKKDMLELQQGISQELIRFHVRANSDSDSDQKLKLMVKDSVITYLEPKLSQSESIDETRQILNDNMDVIRDVAVQTLASNGSDYSVKVYFEESYFPMKTYGDITLPPGDYEAFRIDIGQSEGKNWWCVLYPPLCFVDATHGSLPDASKDKLKNILTDDEYKTITTATSSAEFKFKYLTFLNGIFK</sequence>